<organism evidence="3 4">
    <name type="scientific">Lamprobacter modestohalophilus</name>
    <dbReference type="NCBI Taxonomy" id="1064514"/>
    <lineage>
        <taxon>Bacteria</taxon>
        <taxon>Pseudomonadati</taxon>
        <taxon>Pseudomonadota</taxon>
        <taxon>Gammaproteobacteria</taxon>
        <taxon>Chromatiales</taxon>
        <taxon>Chromatiaceae</taxon>
        <taxon>Lamprobacter</taxon>
    </lineage>
</organism>
<proteinExistence type="predicted"/>
<feature type="region of interest" description="Disordered" evidence="1">
    <location>
        <begin position="61"/>
        <end position="120"/>
    </location>
</feature>
<evidence type="ECO:0000313" key="4">
    <source>
        <dbReference type="Proteomes" id="UP001138768"/>
    </source>
</evidence>
<evidence type="ECO:0000256" key="1">
    <source>
        <dbReference type="SAM" id="MobiDB-lite"/>
    </source>
</evidence>
<feature type="transmembrane region" description="Helical" evidence="2">
    <location>
        <begin position="31"/>
        <end position="52"/>
    </location>
</feature>
<dbReference type="AlphaFoldDB" id="A0A9X0WD60"/>
<comment type="caution">
    <text evidence="3">The sequence shown here is derived from an EMBL/GenBank/DDBJ whole genome shotgun (WGS) entry which is preliminary data.</text>
</comment>
<keyword evidence="2" id="KW-0812">Transmembrane</keyword>
<dbReference type="Proteomes" id="UP001138768">
    <property type="component" value="Unassembled WGS sequence"/>
</dbReference>
<keyword evidence="2" id="KW-1133">Transmembrane helix</keyword>
<protein>
    <submittedName>
        <fullName evidence="3">Uncharacterized protein</fullName>
    </submittedName>
</protein>
<gene>
    <name evidence="3" type="ORF">CKO42_23480</name>
</gene>
<name>A0A9X0WD60_9GAMM</name>
<feature type="compositionally biased region" description="Basic and acidic residues" evidence="1">
    <location>
        <begin position="9"/>
        <end position="18"/>
    </location>
</feature>
<accession>A0A9X0WD60</accession>
<dbReference type="EMBL" id="NRRY01000067">
    <property type="protein sequence ID" value="MBK1621323.1"/>
    <property type="molecule type" value="Genomic_DNA"/>
</dbReference>
<reference evidence="3 4" key="1">
    <citation type="journal article" date="2020" name="Microorganisms">
        <title>Osmotic Adaptation and Compatible Solute Biosynthesis of Phototrophic Bacteria as Revealed from Genome Analyses.</title>
        <authorList>
            <person name="Imhoff J.F."/>
            <person name="Rahn T."/>
            <person name="Kunzel S."/>
            <person name="Keller A."/>
            <person name="Neulinger S.C."/>
        </authorList>
    </citation>
    <scope>NUCLEOTIDE SEQUENCE [LARGE SCALE GENOMIC DNA]</scope>
    <source>
        <strain evidence="3 4">DSM 25653</strain>
    </source>
</reference>
<keyword evidence="4" id="KW-1185">Reference proteome</keyword>
<evidence type="ECO:0000256" key="2">
    <source>
        <dbReference type="SAM" id="Phobius"/>
    </source>
</evidence>
<dbReference type="RefSeq" id="WP_200250050.1">
    <property type="nucleotide sequence ID" value="NZ_NRRY01000067.1"/>
</dbReference>
<keyword evidence="2" id="KW-0472">Membrane</keyword>
<evidence type="ECO:0000313" key="3">
    <source>
        <dbReference type="EMBL" id="MBK1621323.1"/>
    </source>
</evidence>
<sequence length="192" mass="20301">MPASVTVRARHDDQDTKARVNPGSGTGWTRVIGAGLRIGLAIVIPLSLLGALANNIPRANHQAPRTAVERAPQIRPSRPLATSPTVSRPTPPAPASTIASAPEAQPPRSQPEPSIRWADSPPNLVAWQRCNQARTAVLIDNSASNRQQRDHLCAAVQGSDTPDELKAGSGRSSVVVVEPWKTLHSAGEPTPN</sequence>
<feature type="region of interest" description="Disordered" evidence="1">
    <location>
        <begin position="1"/>
        <end position="26"/>
    </location>
</feature>